<gene>
    <name evidence="3" type="ORF">J8F10_36005</name>
</gene>
<organism evidence="3 4">
    <name type="scientific">Gemmata palustris</name>
    <dbReference type="NCBI Taxonomy" id="2822762"/>
    <lineage>
        <taxon>Bacteria</taxon>
        <taxon>Pseudomonadati</taxon>
        <taxon>Planctomycetota</taxon>
        <taxon>Planctomycetia</taxon>
        <taxon>Gemmatales</taxon>
        <taxon>Gemmataceae</taxon>
        <taxon>Gemmata</taxon>
    </lineage>
</organism>
<dbReference type="Proteomes" id="UP000676565">
    <property type="component" value="Unassembled WGS sequence"/>
</dbReference>
<sequence length="364" mass="38863">MSVAEPTAQLAPAPAPVPRVARRPMRKRAMHLVRRGHLYFGLFLLPWVILYGATGFLFNHPTAFSDAPFVSFGASETNGTPMESLPAPSAIAEQVVQALNERAKEGKPYTLVEPEKAKYTRDFAFATVKVDDREVSVLFDVVNSGGTVRSRPAPAVTKVEEKAPFAVTGAKGGAPKGGAPKGGGRGERGAPKGAEKTDAPTLAGATTGPLVLPEPMHERVKAAVPVVLERTGFQGGEVKVSSVPDLSFLMSDGTKTWRVTYNAMDGTVGGASTDSATPPDELSTRRFLTRLHLTHGFPGGQNAKWFWAVIVDAMAFVMVFWGVSGIFMWWQLKATRRIGGVVLLFSVAVAAVLGLGMHDLLSPR</sequence>
<proteinExistence type="predicted"/>
<comment type="caution">
    <text evidence="3">The sequence shown here is derived from an EMBL/GenBank/DDBJ whole genome shotgun (WGS) entry which is preliminary data.</text>
</comment>
<evidence type="ECO:0000313" key="4">
    <source>
        <dbReference type="Proteomes" id="UP000676565"/>
    </source>
</evidence>
<feature type="transmembrane region" description="Helical" evidence="2">
    <location>
        <begin position="305"/>
        <end position="329"/>
    </location>
</feature>
<evidence type="ECO:0008006" key="5">
    <source>
        <dbReference type="Google" id="ProtNLM"/>
    </source>
</evidence>
<dbReference type="EMBL" id="JAGKQQ010000002">
    <property type="protein sequence ID" value="MBP3960660.1"/>
    <property type="molecule type" value="Genomic_DNA"/>
</dbReference>
<evidence type="ECO:0000313" key="3">
    <source>
        <dbReference type="EMBL" id="MBP3960660.1"/>
    </source>
</evidence>
<dbReference type="RefSeq" id="WP_210662918.1">
    <property type="nucleotide sequence ID" value="NZ_JAGKQQ010000002.1"/>
</dbReference>
<feature type="region of interest" description="Disordered" evidence="1">
    <location>
        <begin position="166"/>
        <end position="211"/>
    </location>
</feature>
<accession>A0ABS5C4A0</accession>
<keyword evidence="4" id="KW-1185">Reference proteome</keyword>
<protein>
    <recommendedName>
        <fullName evidence="5">PepSY domain-containing protein</fullName>
    </recommendedName>
</protein>
<evidence type="ECO:0000256" key="2">
    <source>
        <dbReference type="SAM" id="Phobius"/>
    </source>
</evidence>
<keyword evidence="2" id="KW-0472">Membrane</keyword>
<name>A0ABS5C4A0_9BACT</name>
<feature type="compositionally biased region" description="Gly residues" evidence="1">
    <location>
        <begin position="170"/>
        <end position="183"/>
    </location>
</feature>
<feature type="compositionally biased region" description="Basic and acidic residues" evidence="1">
    <location>
        <begin position="184"/>
        <end position="198"/>
    </location>
</feature>
<evidence type="ECO:0000256" key="1">
    <source>
        <dbReference type="SAM" id="MobiDB-lite"/>
    </source>
</evidence>
<reference evidence="3 4" key="1">
    <citation type="submission" date="2021-04" db="EMBL/GenBank/DDBJ databases">
        <authorList>
            <person name="Ivanova A."/>
        </authorList>
    </citation>
    <scope>NUCLEOTIDE SEQUENCE [LARGE SCALE GENOMIC DNA]</scope>
    <source>
        <strain evidence="3 4">G18</strain>
    </source>
</reference>
<keyword evidence="2" id="KW-1133">Transmembrane helix</keyword>
<keyword evidence="2" id="KW-0812">Transmembrane</keyword>
<feature type="transmembrane region" description="Helical" evidence="2">
    <location>
        <begin position="341"/>
        <end position="361"/>
    </location>
</feature>
<feature type="transmembrane region" description="Helical" evidence="2">
    <location>
        <begin position="36"/>
        <end position="58"/>
    </location>
</feature>